<dbReference type="InterPro" id="IPR015797">
    <property type="entry name" value="NUDIX_hydrolase-like_dom_sf"/>
</dbReference>
<sequence>MDIKLHRICERNRKYAVIIASEEGELLLVRHADRSTWEVPGGHHEEGETILETAERELYEETGALEYKLKHLCDYSVGIGSEVNFGGLFRAEITKRGPLPASEITEVQRFSELPPIEEMTYGRIQHQLMKLIEEEKEWIAEK</sequence>
<evidence type="ECO:0000313" key="6">
    <source>
        <dbReference type="Proteomes" id="UP001144471"/>
    </source>
</evidence>
<keyword evidence="6" id="KW-1185">Reference proteome</keyword>
<dbReference type="Gene3D" id="3.90.79.10">
    <property type="entry name" value="Nucleoside Triphosphate Pyrophosphohydrolase"/>
    <property type="match status" value="1"/>
</dbReference>
<evidence type="ECO:0000313" key="5">
    <source>
        <dbReference type="EMBL" id="GLI58030.1"/>
    </source>
</evidence>
<dbReference type="EMBL" id="BSDY01000031">
    <property type="protein sequence ID" value="GLI58030.1"/>
    <property type="molecule type" value="Genomic_DNA"/>
</dbReference>
<dbReference type="PROSITE" id="PS51462">
    <property type="entry name" value="NUDIX"/>
    <property type="match status" value="1"/>
</dbReference>
<dbReference type="PROSITE" id="PS00893">
    <property type="entry name" value="NUDIX_BOX"/>
    <property type="match status" value="1"/>
</dbReference>
<accession>A0A9W6GPJ3</accession>
<dbReference type="InterPro" id="IPR020084">
    <property type="entry name" value="NUDIX_hydrolase_CS"/>
</dbReference>
<comment type="caution">
    <text evidence="5">The sequence shown here is derived from an EMBL/GenBank/DDBJ whole genome shotgun (WGS) entry which is preliminary data.</text>
</comment>
<evidence type="ECO:0000259" key="4">
    <source>
        <dbReference type="PROSITE" id="PS51462"/>
    </source>
</evidence>
<organism evidence="5 6">
    <name type="scientific">Propionigenium maris DSM 9537</name>
    <dbReference type="NCBI Taxonomy" id="1123000"/>
    <lineage>
        <taxon>Bacteria</taxon>
        <taxon>Fusobacteriati</taxon>
        <taxon>Fusobacteriota</taxon>
        <taxon>Fusobacteriia</taxon>
        <taxon>Fusobacteriales</taxon>
        <taxon>Fusobacteriaceae</taxon>
        <taxon>Propionigenium</taxon>
    </lineage>
</organism>
<evidence type="ECO:0000256" key="2">
    <source>
        <dbReference type="ARBA" id="ARBA00022801"/>
    </source>
</evidence>
<dbReference type="CDD" id="cd04665">
    <property type="entry name" value="NUDIX_RppH"/>
    <property type="match status" value="1"/>
</dbReference>
<feature type="domain" description="Nudix hydrolase" evidence="4">
    <location>
        <begin position="10"/>
        <end position="132"/>
    </location>
</feature>
<name>A0A9W6GPJ3_9FUSO</name>
<comment type="cofactor">
    <cofactor evidence="1">
        <name>Mg(2+)</name>
        <dbReference type="ChEBI" id="CHEBI:18420"/>
    </cofactor>
</comment>
<proteinExistence type="inferred from homology"/>
<keyword evidence="2 3" id="KW-0378">Hydrolase</keyword>
<comment type="similarity">
    <text evidence="3">Belongs to the Nudix hydrolase family.</text>
</comment>
<dbReference type="RefSeq" id="WP_281837703.1">
    <property type="nucleotide sequence ID" value="NZ_BSDY01000031.1"/>
</dbReference>
<dbReference type="Proteomes" id="UP001144471">
    <property type="component" value="Unassembled WGS sequence"/>
</dbReference>
<dbReference type="PANTHER" id="PTHR43046">
    <property type="entry name" value="GDP-MANNOSE MANNOSYL HYDROLASE"/>
    <property type="match status" value="1"/>
</dbReference>
<dbReference type="Pfam" id="PF00293">
    <property type="entry name" value="NUDIX"/>
    <property type="match status" value="1"/>
</dbReference>
<dbReference type="PANTHER" id="PTHR43046:SF14">
    <property type="entry name" value="MUTT_NUDIX FAMILY PROTEIN"/>
    <property type="match status" value="1"/>
</dbReference>
<gene>
    <name evidence="5" type="ORF">PM10SUCC1_35440</name>
</gene>
<evidence type="ECO:0000256" key="3">
    <source>
        <dbReference type="RuleBase" id="RU003476"/>
    </source>
</evidence>
<dbReference type="InterPro" id="IPR020476">
    <property type="entry name" value="Nudix_hydrolase"/>
</dbReference>
<dbReference type="AlphaFoldDB" id="A0A9W6GPJ3"/>
<protein>
    <recommendedName>
        <fullName evidence="4">Nudix hydrolase domain-containing protein</fullName>
    </recommendedName>
</protein>
<dbReference type="SUPFAM" id="SSF55811">
    <property type="entry name" value="Nudix"/>
    <property type="match status" value="1"/>
</dbReference>
<dbReference type="InterPro" id="IPR014078">
    <property type="entry name" value="Nudix_YtkD"/>
</dbReference>
<dbReference type="GO" id="GO:0016787">
    <property type="term" value="F:hydrolase activity"/>
    <property type="evidence" value="ECO:0007669"/>
    <property type="project" value="UniProtKB-KW"/>
</dbReference>
<evidence type="ECO:0000256" key="1">
    <source>
        <dbReference type="ARBA" id="ARBA00001946"/>
    </source>
</evidence>
<dbReference type="PRINTS" id="PR00502">
    <property type="entry name" value="NUDIXFAMILY"/>
</dbReference>
<dbReference type="InterPro" id="IPR000086">
    <property type="entry name" value="NUDIX_hydrolase_dom"/>
</dbReference>
<reference evidence="5" key="1">
    <citation type="submission" date="2022-12" db="EMBL/GenBank/DDBJ databases">
        <title>Reference genome sequencing for broad-spectrum identification of bacterial and archaeal isolates by mass spectrometry.</title>
        <authorList>
            <person name="Sekiguchi Y."/>
            <person name="Tourlousse D.M."/>
        </authorList>
    </citation>
    <scope>NUCLEOTIDE SEQUENCE</scope>
    <source>
        <strain evidence="5">10succ1</strain>
    </source>
</reference>